<keyword evidence="2" id="KW-1185">Reference proteome</keyword>
<dbReference type="EMBL" id="JACSQL010000001">
    <property type="protein sequence ID" value="MBD7966472.1"/>
    <property type="molecule type" value="Genomic_DNA"/>
</dbReference>
<evidence type="ECO:0000313" key="2">
    <source>
        <dbReference type="Proteomes" id="UP000608071"/>
    </source>
</evidence>
<evidence type="ECO:0000313" key="1">
    <source>
        <dbReference type="EMBL" id="MBD7966472.1"/>
    </source>
</evidence>
<gene>
    <name evidence="1" type="ORF">H9647_00160</name>
</gene>
<proteinExistence type="predicted"/>
<comment type="caution">
    <text evidence="1">The sequence shown here is derived from an EMBL/GenBank/DDBJ whole genome shotgun (WGS) entry which is preliminary data.</text>
</comment>
<organism evidence="1 2">
    <name type="scientific">Paenibacillus gallinarum</name>
    <dbReference type="NCBI Taxonomy" id="2762232"/>
    <lineage>
        <taxon>Bacteria</taxon>
        <taxon>Bacillati</taxon>
        <taxon>Bacillota</taxon>
        <taxon>Bacilli</taxon>
        <taxon>Bacillales</taxon>
        <taxon>Paenibacillaceae</taxon>
        <taxon>Paenibacillus</taxon>
    </lineage>
</organism>
<reference evidence="1 2" key="1">
    <citation type="submission" date="2020-08" db="EMBL/GenBank/DDBJ databases">
        <title>A Genomic Blueprint of the Chicken Gut Microbiome.</title>
        <authorList>
            <person name="Gilroy R."/>
            <person name="Ravi A."/>
            <person name="Getino M."/>
            <person name="Pursley I."/>
            <person name="Horton D.L."/>
            <person name="Alikhan N.-F."/>
            <person name="Baker D."/>
            <person name="Gharbi K."/>
            <person name="Hall N."/>
            <person name="Watson M."/>
            <person name="Adriaenssens E.M."/>
            <person name="Foster-Nyarko E."/>
            <person name="Jarju S."/>
            <person name="Secka A."/>
            <person name="Antonio M."/>
            <person name="Oren A."/>
            <person name="Chaudhuri R."/>
            <person name="La Ragione R.M."/>
            <person name="Hildebrand F."/>
            <person name="Pallen M.J."/>
        </authorList>
    </citation>
    <scope>NUCLEOTIDE SEQUENCE [LARGE SCALE GENOMIC DNA]</scope>
    <source>
        <strain evidence="1 2">Sa2BVA9</strain>
    </source>
</reference>
<sequence>MPTFDSISVTGDAAINGHLQVLGGTTLQDLNTQNQTIQQGLNVNGSQTIAGHLQVNGSATVLQHLGAGQSLSANENVVAGSKLMSLGVPAVPPVSAAPSGVNFYNATNSGQPGLVLKGTDGNNYVLFIDVSSGTPTIGIHRV</sequence>
<protein>
    <submittedName>
        <fullName evidence="1">Uncharacterized protein</fullName>
    </submittedName>
</protein>
<accession>A0ABR8SSJ7</accession>
<dbReference type="Proteomes" id="UP000608071">
    <property type="component" value="Unassembled WGS sequence"/>
</dbReference>
<dbReference type="RefSeq" id="WP_191797075.1">
    <property type="nucleotide sequence ID" value="NZ_JACSQL010000001.1"/>
</dbReference>
<name>A0ABR8SSJ7_9BACL</name>